<keyword evidence="5 8" id="KW-0472">Membrane</keyword>
<comment type="subcellular location">
    <subcellularLocation>
        <location evidence="1">Membrane</location>
        <topology evidence="1">Multi-pass membrane protein</topology>
    </subcellularLocation>
</comment>
<name>A0A485NZM2_LYNPA</name>
<dbReference type="Gene3D" id="1.20.1070.10">
    <property type="entry name" value="Rhodopsin 7-helix transmembrane proteins"/>
    <property type="match status" value="2"/>
</dbReference>
<evidence type="ECO:0000256" key="6">
    <source>
        <dbReference type="ARBA" id="ARBA00023170"/>
    </source>
</evidence>
<keyword evidence="3 8" id="KW-1133">Transmembrane helix</keyword>
<keyword evidence="4" id="KW-0297">G-protein coupled receptor</keyword>
<evidence type="ECO:0000256" key="4">
    <source>
        <dbReference type="ARBA" id="ARBA00023040"/>
    </source>
</evidence>
<feature type="transmembrane region" description="Helical" evidence="8">
    <location>
        <begin position="106"/>
        <end position="129"/>
    </location>
</feature>
<keyword evidence="7" id="KW-0807">Transducer</keyword>
<evidence type="ECO:0000256" key="7">
    <source>
        <dbReference type="ARBA" id="ARBA00023224"/>
    </source>
</evidence>
<sequence>MERHTISCLGRAVQVSSAVFFGSSECLLLAAMTSDRFMAICDPLLYSTKMSTQLNSPTLVSAPLQVSPRRRLAPLLWSRCVRAASYICILITILKMCSTKGRHKAFSTCTSHLTAVTLCYRTNTLIYVMPKSSYSTDQNKVVVSVFYMVVIPILNPLIYSLRKSEMKAALKRELGKAYFMILDIIICCKYNNKKDRECGLNISVRMSASMELFSQVKFVNQRLIVCYL</sequence>
<reference evidence="9 10" key="1">
    <citation type="submission" date="2019-01" db="EMBL/GenBank/DDBJ databases">
        <authorList>
            <person name="Alioto T."/>
            <person name="Alioto T."/>
        </authorList>
    </citation>
    <scope>NUCLEOTIDE SEQUENCE [LARGE SCALE GENOMIC DNA]</scope>
</reference>
<protein>
    <submittedName>
        <fullName evidence="9">Seven transmembrane helix receptor</fullName>
    </submittedName>
</protein>
<evidence type="ECO:0000256" key="5">
    <source>
        <dbReference type="ARBA" id="ARBA00023136"/>
    </source>
</evidence>
<dbReference type="Proteomes" id="UP000386466">
    <property type="component" value="Unassembled WGS sequence"/>
</dbReference>
<dbReference type="Pfam" id="PF13853">
    <property type="entry name" value="7tm_4"/>
    <property type="match status" value="1"/>
</dbReference>
<dbReference type="InterPro" id="IPR000725">
    <property type="entry name" value="Olfact_rcpt"/>
</dbReference>
<evidence type="ECO:0000256" key="3">
    <source>
        <dbReference type="ARBA" id="ARBA00022989"/>
    </source>
</evidence>
<dbReference type="GO" id="GO:0004984">
    <property type="term" value="F:olfactory receptor activity"/>
    <property type="evidence" value="ECO:0007669"/>
    <property type="project" value="InterPro"/>
</dbReference>
<accession>A0A485NZM2</accession>
<dbReference type="SUPFAM" id="SSF81321">
    <property type="entry name" value="Family A G protein-coupled receptor-like"/>
    <property type="match status" value="1"/>
</dbReference>
<gene>
    <name evidence="9" type="ORF">LYPA_23C010973</name>
</gene>
<dbReference type="GO" id="GO:0004930">
    <property type="term" value="F:G protein-coupled receptor activity"/>
    <property type="evidence" value="ECO:0007669"/>
    <property type="project" value="UniProtKB-KW"/>
</dbReference>
<keyword evidence="2 8" id="KW-0812">Transmembrane</keyword>
<evidence type="ECO:0000256" key="2">
    <source>
        <dbReference type="ARBA" id="ARBA00022692"/>
    </source>
</evidence>
<feature type="transmembrane region" description="Helical" evidence="8">
    <location>
        <begin position="141"/>
        <end position="161"/>
    </location>
</feature>
<dbReference type="GO" id="GO:0016020">
    <property type="term" value="C:membrane"/>
    <property type="evidence" value="ECO:0007669"/>
    <property type="project" value="UniProtKB-SubCell"/>
</dbReference>
<evidence type="ECO:0000313" key="10">
    <source>
        <dbReference type="Proteomes" id="UP000386466"/>
    </source>
</evidence>
<dbReference type="PANTHER" id="PTHR48018">
    <property type="entry name" value="OLFACTORY RECEPTOR"/>
    <property type="match status" value="1"/>
</dbReference>
<keyword evidence="10" id="KW-1185">Reference proteome</keyword>
<evidence type="ECO:0000256" key="8">
    <source>
        <dbReference type="SAM" id="Phobius"/>
    </source>
</evidence>
<dbReference type="AlphaFoldDB" id="A0A485NZM2"/>
<evidence type="ECO:0000256" key="1">
    <source>
        <dbReference type="ARBA" id="ARBA00004141"/>
    </source>
</evidence>
<proteinExistence type="predicted"/>
<dbReference type="EMBL" id="CAAGRJ010026556">
    <property type="protein sequence ID" value="VFV38840.1"/>
    <property type="molecule type" value="Genomic_DNA"/>
</dbReference>
<organism evidence="9 10">
    <name type="scientific">Lynx pardinus</name>
    <name type="common">Iberian lynx</name>
    <name type="synonym">Felis pardina</name>
    <dbReference type="NCBI Taxonomy" id="191816"/>
    <lineage>
        <taxon>Eukaryota</taxon>
        <taxon>Metazoa</taxon>
        <taxon>Chordata</taxon>
        <taxon>Craniata</taxon>
        <taxon>Vertebrata</taxon>
        <taxon>Euteleostomi</taxon>
        <taxon>Mammalia</taxon>
        <taxon>Eutheria</taxon>
        <taxon>Laurasiatheria</taxon>
        <taxon>Carnivora</taxon>
        <taxon>Feliformia</taxon>
        <taxon>Felidae</taxon>
        <taxon>Felinae</taxon>
        <taxon>Lynx</taxon>
    </lineage>
</organism>
<evidence type="ECO:0000313" key="9">
    <source>
        <dbReference type="EMBL" id="VFV38840.1"/>
    </source>
</evidence>
<keyword evidence="6 9" id="KW-0675">Receptor</keyword>